<dbReference type="OrthoDB" id="4630103at2"/>
<dbReference type="RefSeq" id="WP_069417850.1">
    <property type="nucleotide sequence ID" value="NZ_CBCRZH010000002.1"/>
</dbReference>
<evidence type="ECO:0000259" key="1">
    <source>
        <dbReference type="PROSITE" id="PS50075"/>
    </source>
</evidence>
<name>A0A1E3SKT8_MYCIE</name>
<sequence>MRDRVFTALCDVLYVDESDFADGDDTDLRDLGLDSVRFVLLMKHLGVDRESELPARLAGNLSIAGWVRELAVAGTTCAVTGPGPD</sequence>
<evidence type="ECO:0000313" key="2">
    <source>
        <dbReference type="EMBL" id="ORB10393.1"/>
    </source>
</evidence>
<dbReference type="InterPro" id="IPR009081">
    <property type="entry name" value="PP-bd_ACP"/>
</dbReference>
<dbReference type="SUPFAM" id="SSF47336">
    <property type="entry name" value="ACP-like"/>
    <property type="match status" value="1"/>
</dbReference>
<organism evidence="2 3">
    <name type="scientific">Mycobacterium intermedium</name>
    <dbReference type="NCBI Taxonomy" id="28445"/>
    <lineage>
        <taxon>Bacteria</taxon>
        <taxon>Bacillati</taxon>
        <taxon>Actinomycetota</taxon>
        <taxon>Actinomycetes</taxon>
        <taxon>Mycobacteriales</taxon>
        <taxon>Mycobacteriaceae</taxon>
        <taxon>Mycobacterium</taxon>
        <taxon>Mycobacterium simiae complex</taxon>
    </lineage>
</organism>
<dbReference type="Proteomes" id="UP000192739">
    <property type="component" value="Unassembled WGS sequence"/>
</dbReference>
<comment type="caution">
    <text evidence="2">The sequence shown here is derived from an EMBL/GenBank/DDBJ whole genome shotgun (WGS) entry which is preliminary data.</text>
</comment>
<protein>
    <recommendedName>
        <fullName evidence="1">Carrier domain-containing protein</fullName>
    </recommendedName>
</protein>
<proteinExistence type="predicted"/>
<dbReference type="Pfam" id="PF00550">
    <property type="entry name" value="PP-binding"/>
    <property type="match status" value="1"/>
</dbReference>
<accession>A0A1E3SKT8</accession>
<dbReference type="PROSITE" id="PS50075">
    <property type="entry name" value="CARRIER"/>
    <property type="match status" value="1"/>
</dbReference>
<dbReference type="InterPro" id="IPR036736">
    <property type="entry name" value="ACP-like_sf"/>
</dbReference>
<dbReference type="EMBL" id="MVHT01000003">
    <property type="protein sequence ID" value="ORB10393.1"/>
    <property type="molecule type" value="Genomic_DNA"/>
</dbReference>
<dbReference type="Gene3D" id="1.10.1200.10">
    <property type="entry name" value="ACP-like"/>
    <property type="match status" value="1"/>
</dbReference>
<reference evidence="2 3" key="1">
    <citation type="submission" date="2017-02" db="EMBL/GenBank/DDBJ databases">
        <title>The new phylogeny of genus Mycobacterium.</title>
        <authorList>
            <person name="Tortoli E."/>
            <person name="Trovato A."/>
            <person name="Cirillo D.M."/>
        </authorList>
    </citation>
    <scope>NUCLEOTIDE SEQUENCE [LARGE SCALE GENOMIC DNA]</scope>
    <source>
        <strain evidence="2 3">DSM 44049</strain>
    </source>
</reference>
<keyword evidence="3" id="KW-1185">Reference proteome</keyword>
<feature type="domain" description="Carrier" evidence="1">
    <location>
        <begin position="1"/>
        <end position="75"/>
    </location>
</feature>
<gene>
    <name evidence="2" type="ORF">BST27_01725</name>
</gene>
<dbReference type="AlphaFoldDB" id="A0A1E3SKT8"/>
<dbReference type="STRING" id="28445.BHQ20_03875"/>
<evidence type="ECO:0000313" key="3">
    <source>
        <dbReference type="Proteomes" id="UP000192739"/>
    </source>
</evidence>